<dbReference type="Pfam" id="PF00781">
    <property type="entry name" value="DAGK_cat"/>
    <property type="match status" value="1"/>
</dbReference>
<dbReference type="GO" id="GO:0004143">
    <property type="term" value="F:ATP-dependent diacylglycerol kinase activity"/>
    <property type="evidence" value="ECO:0007669"/>
    <property type="project" value="TreeGrafter"/>
</dbReference>
<dbReference type="SUPFAM" id="SSF111331">
    <property type="entry name" value="NAD kinase/diacylglycerol kinase-like"/>
    <property type="match status" value="1"/>
</dbReference>
<evidence type="ECO:0000256" key="11">
    <source>
        <dbReference type="ARBA" id="ARBA00023209"/>
    </source>
</evidence>
<dbReference type="InterPro" id="IPR016064">
    <property type="entry name" value="NAD/diacylglycerol_kinase_sf"/>
</dbReference>
<protein>
    <submittedName>
        <fullName evidence="14">Diacylglycerol kinase</fullName>
    </submittedName>
</protein>
<dbReference type="GO" id="GO:0005886">
    <property type="term" value="C:plasma membrane"/>
    <property type="evidence" value="ECO:0007669"/>
    <property type="project" value="TreeGrafter"/>
</dbReference>
<dbReference type="EMBL" id="JAECVW010000003">
    <property type="protein sequence ID" value="MBH8595207.1"/>
    <property type="molecule type" value="Genomic_DNA"/>
</dbReference>
<keyword evidence="9" id="KW-0460">Magnesium</keyword>
<name>A0A8I1ACB0_THEIN</name>
<dbReference type="AlphaFoldDB" id="A0A8I1ACB0"/>
<evidence type="ECO:0000256" key="3">
    <source>
        <dbReference type="ARBA" id="ARBA00022516"/>
    </source>
</evidence>
<keyword evidence="4" id="KW-0808">Transferase</keyword>
<evidence type="ECO:0000256" key="7">
    <source>
        <dbReference type="ARBA" id="ARBA00022777"/>
    </source>
</evidence>
<dbReference type="SMART" id="SM00046">
    <property type="entry name" value="DAGKc"/>
    <property type="match status" value="1"/>
</dbReference>
<dbReference type="PANTHER" id="PTHR12358">
    <property type="entry name" value="SPHINGOSINE KINASE"/>
    <property type="match status" value="1"/>
</dbReference>
<keyword evidence="12" id="KW-1208">Phospholipid metabolism</keyword>
<evidence type="ECO:0000256" key="2">
    <source>
        <dbReference type="ARBA" id="ARBA00005983"/>
    </source>
</evidence>
<evidence type="ECO:0000313" key="14">
    <source>
        <dbReference type="EMBL" id="MBH8595207.1"/>
    </source>
</evidence>
<dbReference type="Pfam" id="PF19279">
    <property type="entry name" value="YegS_C"/>
    <property type="match status" value="1"/>
</dbReference>
<evidence type="ECO:0000256" key="4">
    <source>
        <dbReference type="ARBA" id="ARBA00022679"/>
    </source>
</evidence>
<evidence type="ECO:0000259" key="13">
    <source>
        <dbReference type="PROSITE" id="PS50146"/>
    </source>
</evidence>
<evidence type="ECO:0000256" key="10">
    <source>
        <dbReference type="ARBA" id="ARBA00023098"/>
    </source>
</evidence>
<dbReference type="NCBIfam" id="TIGR00147">
    <property type="entry name" value="YegS/Rv2252/BmrU family lipid kinase"/>
    <property type="match status" value="1"/>
</dbReference>
<keyword evidence="7 14" id="KW-0418">Kinase</keyword>
<dbReference type="PROSITE" id="PS50146">
    <property type="entry name" value="DAGK"/>
    <property type="match status" value="1"/>
</dbReference>
<reference evidence="14 15" key="1">
    <citation type="submission" date="2020-12" db="EMBL/GenBank/DDBJ databases">
        <title>WGS of Thermoactinomyces spp.</title>
        <authorList>
            <person name="Cheng K."/>
        </authorList>
    </citation>
    <scope>NUCLEOTIDE SEQUENCE [LARGE SCALE GENOMIC DNA]</scope>
    <source>
        <strain evidence="15">CICC 10671\DSM 43846</strain>
    </source>
</reference>
<dbReference type="InterPro" id="IPR005218">
    <property type="entry name" value="Diacylglycerol/lipid_kinase"/>
</dbReference>
<evidence type="ECO:0000256" key="9">
    <source>
        <dbReference type="ARBA" id="ARBA00022842"/>
    </source>
</evidence>
<dbReference type="GO" id="GO:0046872">
    <property type="term" value="F:metal ion binding"/>
    <property type="evidence" value="ECO:0007669"/>
    <property type="project" value="UniProtKB-KW"/>
</dbReference>
<evidence type="ECO:0000256" key="6">
    <source>
        <dbReference type="ARBA" id="ARBA00022741"/>
    </source>
</evidence>
<dbReference type="InterPro" id="IPR001206">
    <property type="entry name" value="Diacylglycerol_kinase_cat_dom"/>
</dbReference>
<dbReference type="RefSeq" id="WP_181731501.1">
    <property type="nucleotide sequence ID" value="NZ_JACEIR010000002.1"/>
</dbReference>
<keyword evidence="6" id="KW-0547">Nucleotide-binding</keyword>
<dbReference type="InterPro" id="IPR050187">
    <property type="entry name" value="Lipid_Phosphate_FormReg"/>
</dbReference>
<evidence type="ECO:0000256" key="1">
    <source>
        <dbReference type="ARBA" id="ARBA00001946"/>
    </source>
</evidence>
<keyword evidence="3" id="KW-0444">Lipid biosynthesis</keyword>
<proteinExistence type="inferred from homology"/>
<comment type="caution">
    <text evidence="14">The sequence shown here is derived from an EMBL/GenBank/DDBJ whole genome shotgun (WGS) entry which is preliminary data.</text>
</comment>
<dbReference type="Proteomes" id="UP000633619">
    <property type="component" value="Unassembled WGS sequence"/>
</dbReference>
<keyword evidence="10" id="KW-0443">Lipid metabolism</keyword>
<evidence type="ECO:0000313" key="15">
    <source>
        <dbReference type="Proteomes" id="UP000633619"/>
    </source>
</evidence>
<dbReference type="NCBIfam" id="NF009874">
    <property type="entry name" value="PRK13337.1"/>
    <property type="match status" value="1"/>
</dbReference>
<organism evidence="14 15">
    <name type="scientific">Thermoactinomyces intermedius</name>
    <dbReference type="NCBI Taxonomy" id="2024"/>
    <lineage>
        <taxon>Bacteria</taxon>
        <taxon>Bacillati</taxon>
        <taxon>Bacillota</taxon>
        <taxon>Bacilli</taxon>
        <taxon>Bacillales</taxon>
        <taxon>Thermoactinomycetaceae</taxon>
        <taxon>Thermoactinomyces</taxon>
    </lineage>
</organism>
<dbReference type="GO" id="GO:0008654">
    <property type="term" value="P:phospholipid biosynthetic process"/>
    <property type="evidence" value="ECO:0007669"/>
    <property type="project" value="UniProtKB-KW"/>
</dbReference>
<keyword evidence="11" id="KW-0594">Phospholipid biosynthesis</keyword>
<dbReference type="InterPro" id="IPR017438">
    <property type="entry name" value="ATP-NAD_kinase_N"/>
</dbReference>
<dbReference type="InterPro" id="IPR045540">
    <property type="entry name" value="YegS/DAGK_C"/>
</dbReference>
<dbReference type="Gene3D" id="2.60.200.40">
    <property type="match status" value="1"/>
</dbReference>
<evidence type="ECO:0000256" key="5">
    <source>
        <dbReference type="ARBA" id="ARBA00022723"/>
    </source>
</evidence>
<dbReference type="GO" id="GO:0005524">
    <property type="term" value="F:ATP binding"/>
    <property type="evidence" value="ECO:0007669"/>
    <property type="project" value="UniProtKB-KW"/>
</dbReference>
<accession>A0A8I1ACB0</accession>
<keyword evidence="5" id="KW-0479">Metal-binding</keyword>
<keyword evidence="15" id="KW-1185">Reference proteome</keyword>
<comment type="similarity">
    <text evidence="2">Belongs to the diacylglycerol/lipid kinase family.</text>
</comment>
<sequence>MKRARLIYNPTAGREMIARKLPQLLAVLEQAGYETSCHATTGRGYATKEARIAAERGEDVVIAAGGDGTIHEVVNGLAEFPNPPALGILPGGTTNDLARALKLPRDLEEACKVIAKGNTVDVDVGVFGDKYFINVAAAGRLTEVTYEAPSRLKSIVGPLAYYAKAIEKLGSLHHPFPVELQTPRGKWKSEIWLIIIANSVSVGGFERLAPEASLNDGLFDVLIIPKANIPDLLHLAALARKGEHIRDSRIIYFQTDELEINTPISLKLNLDGEWGGELSGKVKMLPRHLKIFCP</sequence>
<dbReference type="Gene3D" id="3.40.50.10330">
    <property type="entry name" value="Probable inorganic polyphosphate/atp-NAD kinase, domain 1"/>
    <property type="match status" value="1"/>
</dbReference>
<feature type="domain" description="DAGKc" evidence="13">
    <location>
        <begin position="1"/>
        <end position="131"/>
    </location>
</feature>
<evidence type="ECO:0000256" key="8">
    <source>
        <dbReference type="ARBA" id="ARBA00022840"/>
    </source>
</evidence>
<evidence type="ECO:0000256" key="12">
    <source>
        <dbReference type="ARBA" id="ARBA00023264"/>
    </source>
</evidence>
<dbReference type="PANTHER" id="PTHR12358:SF106">
    <property type="entry name" value="LIPID KINASE YEGS"/>
    <property type="match status" value="1"/>
</dbReference>
<gene>
    <name evidence="14" type="ORF">I8U20_07670</name>
</gene>
<keyword evidence="8" id="KW-0067">ATP-binding</keyword>
<comment type="cofactor">
    <cofactor evidence="1">
        <name>Mg(2+)</name>
        <dbReference type="ChEBI" id="CHEBI:18420"/>
    </cofactor>
</comment>